<dbReference type="AlphaFoldDB" id="A0A975G0N5"/>
<protein>
    <submittedName>
        <fullName evidence="1">Uncharacterized protein</fullName>
    </submittedName>
</protein>
<reference evidence="1" key="1">
    <citation type="submission" date="2021-04" db="EMBL/GenBank/DDBJ databases">
        <title>The complete genome sequence of Caulobacter sp. S6.</title>
        <authorList>
            <person name="Tang Y."/>
            <person name="Ouyang W."/>
            <person name="Liu Q."/>
            <person name="Huang B."/>
            <person name="Guo Z."/>
            <person name="Lei P."/>
        </authorList>
    </citation>
    <scope>NUCLEOTIDE SEQUENCE</scope>
    <source>
        <strain evidence="1">S6</strain>
    </source>
</reference>
<organism evidence="1 2">
    <name type="scientific">Phenylobacterium montanum</name>
    <dbReference type="NCBI Taxonomy" id="2823693"/>
    <lineage>
        <taxon>Bacteria</taxon>
        <taxon>Pseudomonadati</taxon>
        <taxon>Pseudomonadota</taxon>
        <taxon>Alphaproteobacteria</taxon>
        <taxon>Caulobacterales</taxon>
        <taxon>Caulobacteraceae</taxon>
        <taxon>Phenylobacterium</taxon>
    </lineage>
</organism>
<dbReference type="Proteomes" id="UP000676409">
    <property type="component" value="Chromosome"/>
</dbReference>
<gene>
    <name evidence="1" type="ORF">KCG34_01605</name>
</gene>
<dbReference type="RefSeq" id="WP_211938661.1">
    <property type="nucleotide sequence ID" value="NZ_CP073078.1"/>
</dbReference>
<dbReference type="EMBL" id="CP073078">
    <property type="protein sequence ID" value="QUD88611.1"/>
    <property type="molecule type" value="Genomic_DNA"/>
</dbReference>
<proteinExistence type="predicted"/>
<dbReference type="KEGG" id="caul:KCG34_01605"/>
<evidence type="ECO:0000313" key="1">
    <source>
        <dbReference type="EMBL" id="QUD88611.1"/>
    </source>
</evidence>
<evidence type="ECO:0000313" key="2">
    <source>
        <dbReference type="Proteomes" id="UP000676409"/>
    </source>
</evidence>
<sequence length="162" mass="16959">MISAIVTDISETDGLAATLASLTPAAIDGFVRELLVVGVGNSEALVVADDAGARIVESLDAATASARQPWLLVLPAGVRLQMNWEAAARGHISRHPEAAGWFRLNYAKDGAGARLAEGWANFGARWLGRVTPEHGLLISTRRWTGQGAGARPIEARILVGGG</sequence>
<name>A0A975G0N5_9CAUL</name>
<keyword evidence="2" id="KW-1185">Reference proteome</keyword>
<accession>A0A975G0N5</accession>